<protein>
    <submittedName>
        <fullName evidence="1">Uncharacterized protein</fullName>
    </submittedName>
</protein>
<evidence type="ECO:0000313" key="1">
    <source>
        <dbReference type="EMBL" id="KAJ8676848.1"/>
    </source>
</evidence>
<gene>
    <name evidence="1" type="ORF">QAD02_012635</name>
</gene>
<keyword evidence="2" id="KW-1185">Reference proteome</keyword>
<name>A0ACC2P169_9HYME</name>
<evidence type="ECO:0000313" key="2">
    <source>
        <dbReference type="Proteomes" id="UP001239111"/>
    </source>
</evidence>
<dbReference type="EMBL" id="CM056742">
    <property type="protein sequence ID" value="KAJ8676848.1"/>
    <property type="molecule type" value="Genomic_DNA"/>
</dbReference>
<accession>A0ACC2P169</accession>
<dbReference type="Proteomes" id="UP001239111">
    <property type="component" value="Chromosome 2"/>
</dbReference>
<proteinExistence type="predicted"/>
<sequence length="255" mass="27781">MSSIEDLSGAVSDIKKVSPDVEALRSRLQEVETETAKIADLEEDIQELKDSTANDILAVNDRLDNLEKASNHPSHVASIDAIASEIQDRNARLNNLLVYGIPENPANDPLVDLQAVKNVLKKVKDVQLGNIRVRRIGSGAGNDKPRPILAVLNSRADVMKILSNKKLLPKNISVNTDRTQIQRDKLNSVRAEVERINSVNGSKCKTIKYVRGVPTIIDYTEAPAHAPKTTGNGASTSMKSKSNSCTNNLNASKEN</sequence>
<organism evidence="1 2">
    <name type="scientific">Eretmocerus hayati</name>
    <dbReference type="NCBI Taxonomy" id="131215"/>
    <lineage>
        <taxon>Eukaryota</taxon>
        <taxon>Metazoa</taxon>
        <taxon>Ecdysozoa</taxon>
        <taxon>Arthropoda</taxon>
        <taxon>Hexapoda</taxon>
        <taxon>Insecta</taxon>
        <taxon>Pterygota</taxon>
        <taxon>Neoptera</taxon>
        <taxon>Endopterygota</taxon>
        <taxon>Hymenoptera</taxon>
        <taxon>Apocrita</taxon>
        <taxon>Proctotrupomorpha</taxon>
        <taxon>Chalcidoidea</taxon>
        <taxon>Aphelinidae</taxon>
        <taxon>Aphelininae</taxon>
        <taxon>Eretmocerus</taxon>
    </lineage>
</organism>
<comment type="caution">
    <text evidence="1">The sequence shown here is derived from an EMBL/GenBank/DDBJ whole genome shotgun (WGS) entry which is preliminary data.</text>
</comment>
<reference evidence="1" key="1">
    <citation type="submission" date="2023-04" db="EMBL/GenBank/DDBJ databases">
        <title>A chromosome-level genome assembly of the parasitoid wasp Eretmocerus hayati.</title>
        <authorList>
            <person name="Zhong Y."/>
            <person name="Liu S."/>
            <person name="Liu Y."/>
        </authorList>
    </citation>
    <scope>NUCLEOTIDE SEQUENCE</scope>
    <source>
        <strain evidence="1">ZJU_SS_LIU_2023</strain>
    </source>
</reference>